<sequence>MNPDFAIVLNFKLKNAKGVDADFLVKTARNIGARAVAADAFKTDFAKACKKYTIALVTTEPIQANYELSAANVVEQLVSQRKAGQQAIIDIPITDDGNLLAETKALLTQINNWMHLFGHAFNEGEPCHLTISNVNEDNGFVLQNRHMHFQKYIFIKAPLPEIIKIHGLTIEPNRIEMIAQRTELDFTFADNQLTINLKNAPKSDFTWQVIRIQEHRPEDDIKETKF</sequence>
<name>A0ABX5N5Z8_9LACO</name>
<organism evidence="1 2">
    <name type="scientific">Lactobacillus melliventris</name>
    <dbReference type="NCBI Taxonomy" id="1218507"/>
    <lineage>
        <taxon>Bacteria</taxon>
        <taxon>Bacillati</taxon>
        <taxon>Bacillota</taxon>
        <taxon>Bacilli</taxon>
        <taxon>Lactobacillales</taxon>
        <taxon>Lactobacillaceae</taxon>
        <taxon>Lactobacillus</taxon>
    </lineage>
</organism>
<dbReference type="EMBL" id="QGLG01000001">
    <property type="protein sequence ID" value="PXY86231.1"/>
    <property type="molecule type" value="Genomic_DNA"/>
</dbReference>
<proteinExistence type="predicted"/>
<protein>
    <submittedName>
        <fullName evidence="1">Uncharacterized protein</fullName>
    </submittedName>
</protein>
<keyword evidence="2" id="KW-1185">Reference proteome</keyword>
<evidence type="ECO:0000313" key="1">
    <source>
        <dbReference type="EMBL" id="PXY86231.1"/>
    </source>
</evidence>
<gene>
    <name evidence="1" type="ORF">DK873_01400</name>
</gene>
<dbReference type="Proteomes" id="UP000247698">
    <property type="component" value="Unassembled WGS sequence"/>
</dbReference>
<comment type="caution">
    <text evidence="1">The sequence shown here is derived from an EMBL/GenBank/DDBJ whole genome shotgun (WGS) entry which is preliminary data.</text>
</comment>
<accession>A0ABX5N5Z8</accession>
<reference evidence="1 2" key="1">
    <citation type="submission" date="2018-05" db="EMBL/GenBank/DDBJ databases">
        <title>Reference genomes for bee gut microbiota database.</title>
        <authorList>
            <person name="Ellegaard K.M."/>
        </authorList>
    </citation>
    <scope>NUCLEOTIDE SEQUENCE [LARGE SCALE GENOMIC DNA]</scope>
    <source>
        <strain evidence="1 2">ESL0184</strain>
    </source>
</reference>
<dbReference type="RefSeq" id="WP_110445532.1">
    <property type="nucleotide sequence ID" value="NZ_QGLG01000001.1"/>
</dbReference>
<evidence type="ECO:0000313" key="2">
    <source>
        <dbReference type="Proteomes" id="UP000247698"/>
    </source>
</evidence>